<name>A0AAW9R6G1_9GAMM</name>
<feature type="domain" description="DUF4440" evidence="2">
    <location>
        <begin position="38"/>
        <end position="149"/>
    </location>
</feature>
<evidence type="ECO:0000259" key="2">
    <source>
        <dbReference type="Pfam" id="PF14534"/>
    </source>
</evidence>
<evidence type="ECO:0000256" key="1">
    <source>
        <dbReference type="SAM" id="SignalP"/>
    </source>
</evidence>
<dbReference type="AlphaFoldDB" id="A0AAW9R6G1"/>
<dbReference type="InterPro" id="IPR027843">
    <property type="entry name" value="DUF4440"/>
</dbReference>
<dbReference type="Pfam" id="PF14534">
    <property type="entry name" value="DUF4440"/>
    <property type="match status" value="1"/>
</dbReference>
<feature type="chain" id="PRO_5043869298" evidence="1">
    <location>
        <begin position="24"/>
        <end position="180"/>
    </location>
</feature>
<keyword evidence="1" id="KW-0732">Signal</keyword>
<gene>
    <name evidence="3" type="ORF">V3330_01825</name>
</gene>
<feature type="signal peptide" evidence="1">
    <location>
        <begin position="1"/>
        <end position="23"/>
    </location>
</feature>
<dbReference type="Gene3D" id="3.10.450.50">
    <property type="match status" value="1"/>
</dbReference>
<dbReference type="EMBL" id="JAZHOG010000001">
    <property type="protein sequence ID" value="MEJ8566350.1"/>
    <property type="molecule type" value="Genomic_DNA"/>
</dbReference>
<protein>
    <submittedName>
        <fullName evidence="3">Nuclear transport factor 2 family protein</fullName>
    </submittedName>
</protein>
<organism evidence="3 4">
    <name type="scientific">Elongatibacter sediminis</name>
    <dbReference type="NCBI Taxonomy" id="3119006"/>
    <lineage>
        <taxon>Bacteria</taxon>
        <taxon>Pseudomonadati</taxon>
        <taxon>Pseudomonadota</taxon>
        <taxon>Gammaproteobacteria</taxon>
        <taxon>Chromatiales</taxon>
        <taxon>Wenzhouxiangellaceae</taxon>
        <taxon>Elongatibacter</taxon>
    </lineage>
</organism>
<comment type="caution">
    <text evidence="3">The sequence shown here is derived from an EMBL/GenBank/DDBJ whole genome shotgun (WGS) entry which is preliminary data.</text>
</comment>
<reference evidence="3 4" key="1">
    <citation type="submission" date="2024-02" db="EMBL/GenBank/DDBJ databases">
        <title>A novel Wenzhouxiangellaceae bacterium, isolated from coastal sediments.</title>
        <authorList>
            <person name="Du Z.-J."/>
            <person name="Ye Y.-Q."/>
            <person name="Zhang X.-Y."/>
        </authorList>
    </citation>
    <scope>NUCLEOTIDE SEQUENCE [LARGE SCALE GENOMIC DNA]</scope>
    <source>
        <strain evidence="3 4">CH-27</strain>
    </source>
</reference>
<accession>A0AAW9R6G1</accession>
<keyword evidence="4" id="KW-1185">Reference proteome</keyword>
<dbReference type="RefSeq" id="WP_354693670.1">
    <property type="nucleotide sequence ID" value="NZ_JAZHOG010000001.1"/>
</dbReference>
<evidence type="ECO:0000313" key="4">
    <source>
        <dbReference type="Proteomes" id="UP001359886"/>
    </source>
</evidence>
<dbReference type="Proteomes" id="UP001359886">
    <property type="component" value="Unassembled WGS sequence"/>
</dbReference>
<evidence type="ECO:0000313" key="3">
    <source>
        <dbReference type="EMBL" id="MEJ8566350.1"/>
    </source>
</evidence>
<sequence>MIRSRFHLSFLVFGIASVFPVPALPGASGVAQAREEIIETRGRYNDAIERRDAAAMSGLFAPDFLLITGRGDRFNGRSTHLDLWESTFASDPSFSCRRTPEQVSVNVEWGLAQETGRWVCDQTVEGEAGHYSGVFAARWQRSEDGGWLLRSEVFTTLGCHGPAAACRPPEPVSGGCKTGD</sequence>
<proteinExistence type="predicted"/>
<dbReference type="SUPFAM" id="SSF54427">
    <property type="entry name" value="NTF2-like"/>
    <property type="match status" value="1"/>
</dbReference>
<dbReference type="InterPro" id="IPR032710">
    <property type="entry name" value="NTF2-like_dom_sf"/>
</dbReference>